<dbReference type="AlphaFoldDB" id="A0A6N2N9S2"/>
<proteinExistence type="predicted"/>
<accession>A0A6N2N9S2</accession>
<organism evidence="1">
    <name type="scientific">Salix viminalis</name>
    <name type="common">Common osier</name>
    <name type="synonym">Basket willow</name>
    <dbReference type="NCBI Taxonomy" id="40686"/>
    <lineage>
        <taxon>Eukaryota</taxon>
        <taxon>Viridiplantae</taxon>
        <taxon>Streptophyta</taxon>
        <taxon>Embryophyta</taxon>
        <taxon>Tracheophyta</taxon>
        <taxon>Spermatophyta</taxon>
        <taxon>Magnoliopsida</taxon>
        <taxon>eudicotyledons</taxon>
        <taxon>Gunneridae</taxon>
        <taxon>Pentapetalae</taxon>
        <taxon>rosids</taxon>
        <taxon>fabids</taxon>
        <taxon>Malpighiales</taxon>
        <taxon>Salicaceae</taxon>
        <taxon>Saliceae</taxon>
        <taxon>Salix</taxon>
    </lineage>
</organism>
<name>A0A6N2N9S2_SALVM</name>
<dbReference type="EMBL" id="CAADRP010002207">
    <property type="protein sequence ID" value="VFU63458.1"/>
    <property type="molecule type" value="Genomic_DNA"/>
</dbReference>
<sequence length="90" mass="9873">MRFCNCFHLPKLALPHPALQGSQNQACKSCQVLHQLLRIVTGTAVTIISALSFKVITALFLPDTLSTFTSFSGEYQVEREPSGMTRSCPS</sequence>
<protein>
    <submittedName>
        <fullName evidence="1">Uncharacterized protein</fullName>
    </submittedName>
</protein>
<reference evidence="1" key="1">
    <citation type="submission" date="2019-03" db="EMBL/GenBank/DDBJ databases">
        <authorList>
            <person name="Mank J."/>
            <person name="Almeida P."/>
        </authorList>
    </citation>
    <scope>NUCLEOTIDE SEQUENCE</scope>
    <source>
        <strain evidence="1">78183</strain>
    </source>
</reference>
<gene>
    <name evidence="1" type="ORF">SVIM_LOCUS483232</name>
</gene>
<evidence type="ECO:0000313" key="1">
    <source>
        <dbReference type="EMBL" id="VFU63458.1"/>
    </source>
</evidence>